<dbReference type="GO" id="GO:0042790">
    <property type="term" value="P:nucleolar large rRNA transcription by RNA polymerase I"/>
    <property type="evidence" value="ECO:0007669"/>
    <property type="project" value="TreeGrafter"/>
</dbReference>
<dbReference type="OrthoDB" id="2159786at2759"/>
<dbReference type="STRING" id="1447883.A0A2B7Y6U8"/>
<dbReference type="EMBL" id="PDNA01000072">
    <property type="protein sequence ID" value="PGH16618.1"/>
    <property type="molecule type" value="Genomic_DNA"/>
</dbReference>
<dbReference type="InterPro" id="IPR007224">
    <property type="entry name" value="TIF_Rrn11"/>
</dbReference>
<dbReference type="GO" id="GO:0001181">
    <property type="term" value="F:RNA polymerase I general transcription initiation factor activity"/>
    <property type="evidence" value="ECO:0007669"/>
    <property type="project" value="InterPro"/>
</dbReference>
<dbReference type="AlphaFoldDB" id="A0A2B7Y6U8"/>
<feature type="region of interest" description="Disordered" evidence="1">
    <location>
        <begin position="1"/>
        <end position="129"/>
    </location>
</feature>
<evidence type="ECO:0000313" key="3">
    <source>
        <dbReference type="Proteomes" id="UP000224634"/>
    </source>
</evidence>
<feature type="compositionally biased region" description="Polar residues" evidence="1">
    <location>
        <begin position="53"/>
        <end position="63"/>
    </location>
</feature>
<evidence type="ECO:0008006" key="4">
    <source>
        <dbReference type="Google" id="ProtNLM"/>
    </source>
</evidence>
<feature type="compositionally biased region" description="Polar residues" evidence="1">
    <location>
        <begin position="1"/>
        <end position="10"/>
    </location>
</feature>
<proteinExistence type="predicted"/>
<protein>
    <recommendedName>
        <fullName evidence="4">RNA polymerase I-specific transcription initiation factor rrn11</fullName>
    </recommendedName>
</protein>
<comment type="caution">
    <text evidence="2">The sequence shown here is derived from an EMBL/GenBank/DDBJ whole genome shotgun (WGS) entry which is preliminary data.</text>
</comment>
<evidence type="ECO:0000313" key="2">
    <source>
        <dbReference type="EMBL" id="PGH16618.1"/>
    </source>
</evidence>
<keyword evidence="3" id="KW-1185">Reference proteome</keyword>
<organism evidence="2 3">
    <name type="scientific">Polytolypa hystricis (strain UAMH7299)</name>
    <dbReference type="NCBI Taxonomy" id="1447883"/>
    <lineage>
        <taxon>Eukaryota</taxon>
        <taxon>Fungi</taxon>
        <taxon>Dikarya</taxon>
        <taxon>Ascomycota</taxon>
        <taxon>Pezizomycotina</taxon>
        <taxon>Eurotiomycetes</taxon>
        <taxon>Eurotiomycetidae</taxon>
        <taxon>Onygenales</taxon>
        <taxon>Onygenales incertae sedis</taxon>
        <taxon>Polytolypa</taxon>
    </lineage>
</organism>
<gene>
    <name evidence="2" type="ORF">AJ80_05120</name>
</gene>
<dbReference type="PANTHER" id="PTHR28244">
    <property type="entry name" value="RNA POLYMERASE I-SPECIFIC TRANSCRIPTION INITIATION FACTOR RRN11"/>
    <property type="match status" value="1"/>
</dbReference>
<sequence length="462" mass="52468">MFSSQSTSFFSLPLAAWQQPQSFRKAKYEPRKRQRKHHDPDDSTEGEDRDSDNNAIDTSNQEDANNDSNEDHESDTDPYSSRASTAAPSSIVLSPNEAHQYRIAGYPTNRELPGGRFPHAAPPSDRTQQRVTKNNIQTELSKLSTPVFIPESAGQRSLRLQHLSVITTILHRCLMEGDYTRAGRAWGLILRDEFGGHAMDVRNEGRWGIGAEILLWKDDEAGSTEDTEVAQKTSNQRRWFTRKGFERAKDYYERLILHYPYRKAAPNALGPLDFYPAMFGLWISVVQEESQVVREAAFEAEDSNDYDMDDHYDPEDDMTMPGNPMDVERRREREQAIADARARELSEAQQIAAQMDELLVSPPYSDSYEMLRLRGMISLWIADLHISSVVSEEDADTSMADLDGPSVNTDFEMAGSFLARMEQGLGVERKEAEVEKANEFFEKARSRERRTPVVLGGLQIDD</sequence>
<dbReference type="Pfam" id="PF04090">
    <property type="entry name" value="Rrn11"/>
    <property type="match status" value="1"/>
</dbReference>
<evidence type="ECO:0000256" key="1">
    <source>
        <dbReference type="SAM" id="MobiDB-lite"/>
    </source>
</evidence>
<reference evidence="2 3" key="1">
    <citation type="submission" date="2017-10" db="EMBL/GenBank/DDBJ databases">
        <title>Comparative genomics in systemic dimorphic fungi from Ajellomycetaceae.</title>
        <authorList>
            <person name="Munoz J.F."/>
            <person name="Mcewen J.G."/>
            <person name="Clay O.K."/>
            <person name="Cuomo C.A."/>
        </authorList>
    </citation>
    <scope>NUCLEOTIDE SEQUENCE [LARGE SCALE GENOMIC DNA]</scope>
    <source>
        <strain evidence="2 3">UAMH7299</strain>
    </source>
</reference>
<dbReference type="PANTHER" id="PTHR28244:SF1">
    <property type="entry name" value="RNA POLYMERASE I-SPECIFIC TRANSCRIPTION INITIATION FACTOR RRN11"/>
    <property type="match status" value="1"/>
</dbReference>
<dbReference type="GO" id="GO:0017025">
    <property type="term" value="F:TBP-class protein binding"/>
    <property type="evidence" value="ECO:0007669"/>
    <property type="project" value="TreeGrafter"/>
</dbReference>
<accession>A0A2B7Y6U8</accession>
<dbReference type="Proteomes" id="UP000224634">
    <property type="component" value="Unassembled WGS sequence"/>
</dbReference>
<dbReference type="GO" id="GO:0001164">
    <property type="term" value="F:RNA polymerase I core promoter sequence-specific DNA binding"/>
    <property type="evidence" value="ECO:0007669"/>
    <property type="project" value="InterPro"/>
</dbReference>
<dbReference type="InterPro" id="IPR053029">
    <property type="entry name" value="RNA_pol_I-specific_init_factor"/>
</dbReference>
<dbReference type="GO" id="GO:0070860">
    <property type="term" value="C:RNA polymerase I core factor complex"/>
    <property type="evidence" value="ECO:0007669"/>
    <property type="project" value="TreeGrafter"/>
</dbReference>
<feature type="compositionally biased region" description="Acidic residues" evidence="1">
    <location>
        <begin position="64"/>
        <end position="76"/>
    </location>
</feature>
<name>A0A2B7Y6U8_POLH7</name>
<feature type="compositionally biased region" description="Polar residues" evidence="1">
    <location>
        <begin position="77"/>
        <end position="93"/>
    </location>
</feature>